<reference evidence="2" key="2">
    <citation type="submission" date="2020-02" db="EMBL/GenBank/DDBJ databases">
        <title>Identification and distribution of gene clusters putatively required for synthesis of sphingolipid metabolism inhibitors in phylogenetically diverse species of the filamentous fungus Fusarium.</title>
        <authorList>
            <person name="Kim H.-S."/>
            <person name="Busman M."/>
            <person name="Brown D.W."/>
            <person name="Divon H."/>
            <person name="Uhlig S."/>
            <person name="Proctor R.H."/>
        </authorList>
    </citation>
    <scope>NUCLEOTIDE SEQUENCE</scope>
    <source>
        <strain evidence="2">NRRL 25174</strain>
    </source>
</reference>
<dbReference type="PANTHER" id="PTHR37542:SF1">
    <property type="entry name" value="PRION-INHIBITION AND PROPAGATION HELO DOMAIN-CONTAINING PROTEIN"/>
    <property type="match status" value="1"/>
</dbReference>
<protein>
    <submittedName>
        <fullName evidence="2">Kinase catalytic domain protein</fullName>
    </submittedName>
</protein>
<dbReference type="PROSITE" id="PS50011">
    <property type="entry name" value="PROTEIN_KINASE_DOM"/>
    <property type="match status" value="1"/>
</dbReference>
<dbReference type="Gene3D" id="1.20.120.1020">
    <property type="entry name" value="Prion-inhibition and propagation, HeLo domain"/>
    <property type="match status" value="1"/>
</dbReference>
<dbReference type="PANTHER" id="PTHR37542">
    <property type="entry name" value="HELO DOMAIN-CONTAINING PROTEIN-RELATED"/>
    <property type="match status" value="1"/>
</dbReference>
<evidence type="ECO:0000313" key="3">
    <source>
        <dbReference type="Proteomes" id="UP000730481"/>
    </source>
</evidence>
<keyword evidence="3" id="KW-1185">Reference proteome</keyword>
<gene>
    <name evidence="2" type="ORF">FBEOM_12722</name>
</gene>
<organism evidence="2 3">
    <name type="scientific">Fusarium beomiforme</name>
    <dbReference type="NCBI Taxonomy" id="44412"/>
    <lineage>
        <taxon>Eukaryota</taxon>
        <taxon>Fungi</taxon>
        <taxon>Dikarya</taxon>
        <taxon>Ascomycota</taxon>
        <taxon>Pezizomycotina</taxon>
        <taxon>Sordariomycetes</taxon>
        <taxon>Hypocreomycetidae</taxon>
        <taxon>Hypocreales</taxon>
        <taxon>Nectriaceae</taxon>
        <taxon>Fusarium</taxon>
        <taxon>Fusarium burgessii species complex</taxon>
    </lineage>
</organism>
<dbReference type="AlphaFoldDB" id="A0A9P5DQ16"/>
<dbReference type="InterPro" id="IPR011009">
    <property type="entry name" value="Kinase-like_dom_sf"/>
</dbReference>
<dbReference type="InterPro" id="IPR000719">
    <property type="entry name" value="Prot_kinase_dom"/>
</dbReference>
<dbReference type="InterPro" id="IPR029498">
    <property type="entry name" value="HeLo_dom"/>
</dbReference>
<evidence type="ECO:0000259" key="1">
    <source>
        <dbReference type="PROSITE" id="PS50011"/>
    </source>
</evidence>
<keyword evidence="2" id="KW-0418">Kinase</keyword>
<feature type="domain" description="Protein kinase" evidence="1">
    <location>
        <begin position="196"/>
        <end position="541"/>
    </location>
</feature>
<dbReference type="GO" id="GO:0005524">
    <property type="term" value="F:ATP binding"/>
    <property type="evidence" value="ECO:0007669"/>
    <property type="project" value="InterPro"/>
</dbReference>
<dbReference type="SUPFAM" id="SSF56112">
    <property type="entry name" value="Protein kinase-like (PK-like)"/>
    <property type="match status" value="1"/>
</dbReference>
<accession>A0A9P5DQ16</accession>
<dbReference type="Proteomes" id="UP000730481">
    <property type="component" value="Unassembled WGS sequence"/>
</dbReference>
<dbReference type="Gene3D" id="1.10.510.10">
    <property type="entry name" value="Transferase(Phosphotransferase) domain 1"/>
    <property type="match status" value="1"/>
</dbReference>
<reference evidence="2" key="1">
    <citation type="journal article" date="2017" name="Mycologia">
        <title>Fusarium algeriense, sp. nov., a novel toxigenic crown rot pathogen of durum wheat from Algeria is nested in the Fusarium burgessii species complex.</title>
        <authorList>
            <person name="Laraba I."/>
            <person name="Keddad A."/>
            <person name="Boureghda H."/>
            <person name="Abdallah N."/>
            <person name="Vaughan M.M."/>
            <person name="Proctor R.H."/>
            <person name="Busman M."/>
            <person name="O'Donnell K."/>
        </authorList>
    </citation>
    <scope>NUCLEOTIDE SEQUENCE</scope>
    <source>
        <strain evidence="2">NRRL 25174</strain>
    </source>
</reference>
<dbReference type="InterPro" id="IPR038305">
    <property type="entry name" value="HeLo_sf"/>
</dbReference>
<dbReference type="GO" id="GO:0004672">
    <property type="term" value="F:protein kinase activity"/>
    <property type="evidence" value="ECO:0007669"/>
    <property type="project" value="InterPro"/>
</dbReference>
<comment type="caution">
    <text evidence="2">The sequence shown here is derived from an EMBL/GenBank/DDBJ whole genome shotgun (WGS) entry which is preliminary data.</text>
</comment>
<evidence type="ECO:0000313" key="2">
    <source>
        <dbReference type="EMBL" id="KAF4333461.1"/>
    </source>
</evidence>
<proteinExistence type="predicted"/>
<dbReference type="OrthoDB" id="1911848at2759"/>
<name>A0A9P5DQ16_9HYPO</name>
<dbReference type="Pfam" id="PF14479">
    <property type="entry name" value="HeLo"/>
    <property type="match status" value="1"/>
</dbReference>
<keyword evidence="2" id="KW-0808">Transferase</keyword>
<sequence>MDVAGLAIGAVSLAFELFSACIKGYNLILEAKDMPKTYKYLRVRLQMEKEKLLGWAVLAKISEDEAFASFSLRVNKHTVIDSLREIQNLLFNFSKLSNTYNPILVVSETLSNTSSEKTSGSPGAAVTPLRDEYLNLQKKAIDLMEKTRKYPKRLQWATFDKAHFEKLLSNLGALNDNMMDFLEAFERSRHFQMQEATFMQILLHGHEERLVRLTRFKAINIAVESQGSEQDEERANSLLSDSPNDVSLKIEDLNELTSHMGNRPMRSSGLLKGSEIWVEWRYYDEVGDSDGPPLFVAQRISKLAKLLGEKNKPVEFHVPSCLGYVHDEPESRFGFVFQSLGSSRNNLPISLLELLITTKKPSLTTRVRIARTIATSIWYLHATNWLHKGLRSENVVFPSRESIRTASPFLCGFDYSRPSHMGEETERPAENPMHDIYRHPKVQFDVPRSGRVGFNKLYDAYSLGVVLYEIGVWMSIDKFLGFTTVKPSAIKSVNSRLLGRDSIETLESEVGETFAMAVKACLNGELVPDSDMSKVDSDAWLQLNFGEQVIKKLEMIQV</sequence>
<dbReference type="EMBL" id="PVQB02000834">
    <property type="protein sequence ID" value="KAF4333461.1"/>
    <property type="molecule type" value="Genomic_DNA"/>
</dbReference>